<feature type="transmembrane region" description="Helical" evidence="8">
    <location>
        <begin position="158"/>
        <end position="183"/>
    </location>
</feature>
<keyword evidence="4" id="KW-1003">Cell membrane</keyword>
<feature type="transmembrane region" description="Helical" evidence="8">
    <location>
        <begin position="37"/>
        <end position="54"/>
    </location>
</feature>
<gene>
    <name evidence="9" type="ORF">DK869_07430</name>
</gene>
<evidence type="ECO:0000313" key="10">
    <source>
        <dbReference type="Proteomes" id="UP000247565"/>
    </source>
</evidence>
<sequence length="264" mass="29770">MVIQIFNKKNNGLTSDSNKEKRVGSNIRREILRALKTAFPLMLSVIPFGLLLGAQAKIHGLSTLELWLMCSLNFAGGSEFVAINLWQKTPPLLLIVAMTLLVNCRHILMGATMIQFCKRFSLKRILPSFFFLCDECWALSLQDCYHRLKKVISPSFSYIFYMTVGVSLYLVWVTSAVIGILLGPLFGNLLHYGFDMAFAAIFIVLLRGMWLGWRKGIIWASSLITACIVYMFVPGEWYIIAGTLTGIIFVFLVPNHMLQASKNV</sequence>
<dbReference type="Proteomes" id="UP000247565">
    <property type="component" value="Unassembled WGS sequence"/>
</dbReference>
<dbReference type="InterPro" id="IPR011606">
    <property type="entry name" value="Brnchd-chn_aa_trnsp_permease"/>
</dbReference>
<keyword evidence="10" id="KW-1185">Reference proteome</keyword>
<dbReference type="OrthoDB" id="9803444at2"/>
<feature type="transmembrane region" description="Helical" evidence="8">
    <location>
        <begin position="239"/>
        <end position="258"/>
    </location>
</feature>
<dbReference type="RefSeq" id="WP_110439385.1">
    <property type="nucleotide sequence ID" value="NZ_CP046393.1"/>
</dbReference>
<proteinExistence type="inferred from homology"/>
<keyword evidence="3" id="KW-0813">Transport</keyword>
<comment type="similarity">
    <text evidence="2">Belongs to the AzlC family.</text>
</comment>
<name>A0A318N0Z0_9PROT</name>
<evidence type="ECO:0000256" key="1">
    <source>
        <dbReference type="ARBA" id="ARBA00004651"/>
    </source>
</evidence>
<feature type="transmembrane region" description="Helical" evidence="8">
    <location>
        <begin position="216"/>
        <end position="233"/>
    </location>
</feature>
<evidence type="ECO:0000313" key="9">
    <source>
        <dbReference type="EMBL" id="PXY99765.1"/>
    </source>
</evidence>
<evidence type="ECO:0000256" key="3">
    <source>
        <dbReference type="ARBA" id="ARBA00022448"/>
    </source>
</evidence>
<keyword evidence="7 8" id="KW-0472">Membrane</keyword>
<keyword evidence="5 8" id="KW-0812">Transmembrane</keyword>
<evidence type="ECO:0000256" key="5">
    <source>
        <dbReference type="ARBA" id="ARBA00022692"/>
    </source>
</evidence>
<dbReference type="AlphaFoldDB" id="A0A318N0Z0"/>
<feature type="transmembrane region" description="Helical" evidence="8">
    <location>
        <begin position="92"/>
        <end position="114"/>
    </location>
</feature>
<reference evidence="9 10" key="1">
    <citation type="submission" date="2018-05" db="EMBL/GenBank/DDBJ databases">
        <title>Reference genomes for bee gut microbiota database.</title>
        <authorList>
            <person name="Ellegaard K.M."/>
        </authorList>
    </citation>
    <scope>NUCLEOTIDE SEQUENCE [LARGE SCALE GENOMIC DNA]</scope>
    <source>
        <strain evidence="9 10">ESL0284</strain>
    </source>
</reference>
<evidence type="ECO:0000256" key="2">
    <source>
        <dbReference type="ARBA" id="ARBA00010735"/>
    </source>
</evidence>
<evidence type="ECO:0000256" key="6">
    <source>
        <dbReference type="ARBA" id="ARBA00022989"/>
    </source>
</evidence>
<comment type="caution">
    <text evidence="9">The sequence shown here is derived from an EMBL/GenBank/DDBJ whole genome shotgun (WGS) entry which is preliminary data.</text>
</comment>
<comment type="subcellular location">
    <subcellularLocation>
        <location evidence="1">Cell membrane</location>
        <topology evidence="1">Multi-pass membrane protein</topology>
    </subcellularLocation>
</comment>
<dbReference type="EMBL" id="QGLT01000004">
    <property type="protein sequence ID" value="PXY99765.1"/>
    <property type="molecule type" value="Genomic_DNA"/>
</dbReference>
<dbReference type="PANTHER" id="PTHR34979">
    <property type="entry name" value="INNER MEMBRANE PROTEIN YGAZ"/>
    <property type="match status" value="1"/>
</dbReference>
<organism evidence="9 10">
    <name type="scientific">Commensalibacter melissae</name>
    <dbReference type="NCBI Taxonomy" id="2070537"/>
    <lineage>
        <taxon>Bacteria</taxon>
        <taxon>Pseudomonadati</taxon>
        <taxon>Pseudomonadota</taxon>
        <taxon>Alphaproteobacteria</taxon>
        <taxon>Acetobacterales</taxon>
        <taxon>Acetobacteraceae</taxon>
    </lineage>
</organism>
<dbReference type="GO" id="GO:1903785">
    <property type="term" value="P:L-valine transmembrane transport"/>
    <property type="evidence" value="ECO:0007669"/>
    <property type="project" value="TreeGrafter"/>
</dbReference>
<evidence type="ECO:0000256" key="8">
    <source>
        <dbReference type="SAM" id="Phobius"/>
    </source>
</evidence>
<evidence type="ECO:0000256" key="4">
    <source>
        <dbReference type="ARBA" id="ARBA00022475"/>
    </source>
</evidence>
<accession>A0A318N0Z0</accession>
<dbReference type="Pfam" id="PF03591">
    <property type="entry name" value="AzlC"/>
    <property type="match status" value="1"/>
</dbReference>
<feature type="transmembrane region" description="Helical" evidence="8">
    <location>
        <begin position="189"/>
        <end position="209"/>
    </location>
</feature>
<dbReference type="PANTHER" id="PTHR34979:SF1">
    <property type="entry name" value="INNER MEMBRANE PROTEIN YGAZ"/>
    <property type="match status" value="1"/>
</dbReference>
<keyword evidence="6 8" id="KW-1133">Transmembrane helix</keyword>
<dbReference type="GO" id="GO:0005886">
    <property type="term" value="C:plasma membrane"/>
    <property type="evidence" value="ECO:0007669"/>
    <property type="project" value="UniProtKB-SubCell"/>
</dbReference>
<evidence type="ECO:0000256" key="7">
    <source>
        <dbReference type="ARBA" id="ARBA00023136"/>
    </source>
</evidence>
<protein>
    <submittedName>
        <fullName evidence="9">Branched-chain amino acid ABC transporter permease</fullName>
    </submittedName>
</protein>